<feature type="transmembrane region" description="Helical" evidence="13">
    <location>
        <begin position="195"/>
        <end position="217"/>
    </location>
</feature>
<evidence type="ECO:0000259" key="14">
    <source>
        <dbReference type="PROSITE" id="PS51704"/>
    </source>
</evidence>
<evidence type="ECO:0000256" key="13">
    <source>
        <dbReference type="SAM" id="Phobius"/>
    </source>
</evidence>
<dbReference type="InterPro" id="IPR030395">
    <property type="entry name" value="GP_PDE_dom"/>
</dbReference>
<dbReference type="PANTHER" id="PTHR42758:SF2">
    <property type="entry name" value="PHOSPHATIDYLGLYCEROL PHOSPHOLIPASE C"/>
    <property type="match status" value="1"/>
</dbReference>
<comment type="similarity">
    <text evidence="2">Belongs to the glycerophosphoryl diester phosphodiesterase family.</text>
</comment>
<dbReference type="Gene3D" id="3.20.20.190">
    <property type="entry name" value="Phosphatidylinositol (PI) phosphodiesterase"/>
    <property type="match status" value="1"/>
</dbReference>
<dbReference type="AlphaFoldDB" id="A0ABD0K9B8"/>
<evidence type="ECO:0000256" key="11">
    <source>
        <dbReference type="ARBA" id="ARBA00048580"/>
    </source>
</evidence>
<keyword evidence="16" id="KW-1185">Reference proteome</keyword>
<dbReference type="CDD" id="cd08612">
    <property type="entry name" value="GDPD_GDE4"/>
    <property type="match status" value="1"/>
</dbReference>
<keyword evidence="7 13" id="KW-0472">Membrane</keyword>
<sequence>MDTGLIAAMVVLALLAGYILTSCILLRYPNLLHKKKKLAFRPVHISHRGGAAENLENTMAAFQHAISTGTQMLELDCHLTKDGQVVVTHDVTLKRTCGEEVAIAETDYKAGDFTVFCLNYHQVTGEDRRMPLLRDVFAAFPNLPINVDVKVNDDQLIAEVNLLIQEFNREHLTAWGNHNAQVVEKLYKTNPNVPLIFSLRRVAVLIALFYTGLLPFIPLKESLLEIIMPSIILDLLMRPALIHHLEKRGIQTYLWVLNSEEEFERAFRIGATGVMTDFPTMLRDYLDQKHPGWR</sequence>
<evidence type="ECO:0000256" key="10">
    <source>
        <dbReference type="ARBA" id="ARBA00047538"/>
    </source>
</evidence>
<comment type="catalytic activity">
    <reaction evidence="11">
        <text>1-O-(1Z-octadecenyl)-sn-glycero-3-phospho-N-hexadecanoyl-ethanolamine + H2O = 1-O-(1Z-octadecenyl)-sn-glycero-3-phosphate + N-hexadecanoylethanolamine + H(+)</text>
        <dbReference type="Rhea" id="RHEA:53184"/>
        <dbReference type="ChEBI" id="CHEBI:15377"/>
        <dbReference type="ChEBI" id="CHEBI:15378"/>
        <dbReference type="ChEBI" id="CHEBI:71464"/>
        <dbReference type="ChEBI" id="CHEBI:137009"/>
        <dbReference type="ChEBI" id="CHEBI:137017"/>
    </reaction>
    <physiologicalReaction direction="left-to-right" evidence="11">
        <dbReference type="Rhea" id="RHEA:53185"/>
    </physiologicalReaction>
</comment>
<comment type="catalytic activity">
    <reaction evidence="10">
        <text>N-hexadecanoyl-1-(9Z-octadecenoyl)-sn-glycero-3-phosphoethanolamine + H2O = N-hexadecanoylethanolamine + 1-(9Z-octadecenoyl)-sn-glycero-3-phosphate + H(+)</text>
        <dbReference type="Rhea" id="RHEA:53168"/>
        <dbReference type="ChEBI" id="CHEBI:15377"/>
        <dbReference type="ChEBI" id="CHEBI:15378"/>
        <dbReference type="ChEBI" id="CHEBI:71464"/>
        <dbReference type="ChEBI" id="CHEBI:74544"/>
        <dbReference type="ChEBI" id="CHEBI:85217"/>
    </reaction>
    <physiologicalReaction direction="left-to-right" evidence="10">
        <dbReference type="Rhea" id="RHEA:53169"/>
    </physiologicalReaction>
</comment>
<dbReference type="GO" id="GO:0005737">
    <property type="term" value="C:cytoplasm"/>
    <property type="evidence" value="ECO:0007669"/>
    <property type="project" value="UniProtKB-ARBA"/>
</dbReference>
<evidence type="ECO:0000256" key="3">
    <source>
        <dbReference type="ARBA" id="ARBA00022692"/>
    </source>
</evidence>
<dbReference type="Proteomes" id="UP001519460">
    <property type="component" value="Unassembled WGS sequence"/>
</dbReference>
<organism evidence="15 16">
    <name type="scientific">Batillaria attramentaria</name>
    <dbReference type="NCBI Taxonomy" id="370345"/>
    <lineage>
        <taxon>Eukaryota</taxon>
        <taxon>Metazoa</taxon>
        <taxon>Spiralia</taxon>
        <taxon>Lophotrochozoa</taxon>
        <taxon>Mollusca</taxon>
        <taxon>Gastropoda</taxon>
        <taxon>Caenogastropoda</taxon>
        <taxon>Sorbeoconcha</taxon>
        <taxon>Cerithioidea</taxon>
        <taxon>Batillariidae</taxon>
        <taxon>Batillaria</taxon>
    </lineage>
</organism>
<name>A0ABD0K9B8_9CAEN</name>
<evidence type="ECO:0000313" key="15">
    <source>
        <dbReference type="EMBL" id="KAK7483714.1"/>
    </source>
</evidence>
<feature type="transmembrane region" description="Helical" evidence="13">
    <location>
        <begin position="6"/>
        <end position="28"/>
    </location>
</feature>
<dbReference type="SUPFAM" id="SSF51695">
    <property type="entry name" value="PLC-like phosphodiesterases"/>
    <property type="match status" value="1"/>
</dbReference>
<dbReference type="GO" id="GO:0016020">
    <property type="term" value="C:membrane"/>
    <property type="evidence" value="ECO:0007669"/>
    <property type="project" value="UniProtKB-SubCell"/>
</dbReference>
<keyword evidence="3 13" id="KW-0812">Transmembrane</keyword>
<dbReference type="FunFam" id="3.20.20.190:FF:000017">
    <property type="entry name" value="glycerophosphodiester phosphodiesterase domain-containing protein 1"/>
    <property type="match status" value="1"/>
</dbReference>
<evidence type="ECO:0000256" key="7">
    <source>
        <dbReference type="ARBA" id="ARBA00023136"/>
    </source>
</evidence>
<comment type="catalytic activity">
    <reaction evidence="12">
        <text>N,1-di-(9Z-octadecenoyl)-sn-glycero-3-phosphoethanolamine + H2O = N-(9Z-octadecenoyl) ethanolamine + 1-(9Z-octadecenoyl)-sn-glycero-3-phosphate + H(+)</text>
        <dbReference type="Rhea" id="RHEA:56460"/>
        <dbReference type="ChEBI" id="CHEBI:15377"/>
        <dbReference type="ChEBI" id="CHEBI:15378"/>
        <dbReference type="ChEBI" id="CHEBI:71466"/>
        <dbReference type="ChEBI" id="CHEBI:74544"/>
        <dbReference type="ChEBI" id="CHEBI:85222"/>
    </reaction>
    <physiologicalReaction direction="left-to-right" evidence="12">
        <dbReference type="Rhea" id="RHEA:56461"/>
    </physiologicalReaction>
</comment>
<keyword evidence="4" id="KW-0378">Hydrolase</keyword>
<evidence type="ECO:0000256" key="12">
    <source>
        <dbReference type="ARBA" id="ARBA00048947"/>
    </source>
</evidence>
<protein>
    <recommendedName>
        <fullName evidence="14">GP-PDE domain-containing protein</fullName>
    </recommendedName>
</protein>
<dbReference type="GO" id="GO:0006629">
    <property type="term" value="P:lipid metabolic process"/>
    <property type="evidence" value="ECO:0007669"/>
    <property type="project" value="UniProtKB-KW"/>
</dbReference>
<evidence type="ECO:0000256" key="6">
    <source>
        <dbReference type="ARBA" id="ARBA00023098"/>
    </source>
</evidence>
<dbReference type="PROSITE" id="PS51704">
    <property type="entry name" value="GP_PDE"/>
    <property type="match status" value="1"/>
</dbReference>
<dbReference type="Pfam" id="PF03009">
    <property type="entry name" value="GDPD"/>
    <property type="match status" value="1"/>
</dbReference>
<comment type="subcellular location">
    <subcellularLocation>
        <location evidence="1">Membrane</location>
    </subcellularLocation>
</comment>
<gene>
    <name evidence="15" type="ORF">BaRGS_00025035</name>
</gene>
<dbReference type="PROSITE" id="PS50007">
    <property type="entry name" value="PIPLC_X_DOMAIN"/>
    <property type="match status" value="1"/>
</dbReference>
<dbReference type="InterPro" id="IPR052271">
    <property type="entry name" value="GDPD-Related"/>
</dbReference>
<keyword evidence="6" id="KW-0443">Lipid metabolism</keyword>
<dbReference type="GO" id="GO:0008081">
    <property type="term" value="F:phosphoric diester hydrolase activity"/>
    <property type="evidence" value="ECO:0007669"/>
    <property type="project" value="UniProtKB-ARBA"/>
</dbReference>
<comment type="caution">
    <text evidence="15">The sequence shown here is derived from an EMBL/GenBank/DDBJ whole genome shotgun (WGS) entry which is preliminary data.</text>
</comment>
<dbReference type="EMBL" id="JACVVK020000222">
    <property type="protein sequence ID" value="KAK7483714.1"/>
    <property type="molecule type" value="Genomic_DNA"/>
</dbReference>
<evidence type="ECO:0000313" key="16">
    <source>
        <dbReference type="Proteomes" id="UP001519460"/>
    </source>
</evidence>
<feature type="domain" description="GP-PDE" evidence="14">
    <location>
        <begin position="42"/>
        <end position="286"/>
    </location>
</feature>
<proteinExistence type="inferred from homology"/>
<dbReference type="PANTHER" id="PTHR42758">
    <property type="entry name" value="PHOSPHATIDYLGLYCEROL PHOSPHOLIPASE C"/>
    <property type="match status" value="1"/>
</dbReference>
<evidence type="ECO:0000256" key="2">
    <source>
        <dbReference type="ARBA" id="ARBA00007277"/>
    </source>
</evidence>
<reference evidence="15 16" key="1">
    <citation type="journal article" date="2023" name="Sci. Data">
        <title>Genome assembly of the Korean intertidal mud-creeper Batillaria attramentaria.</title>
        <authorList>
            <person name="Patra A.K."/>
            <person name="Ho P.T."/>
            <person name="Jun S."/>
            <person name="Lee S.J."/>
            <person name="Kim Y."/>
            <person name="Won Y.J."/>
        </authorList>
    </citation>
    <scope>NUCLEOTIDE SEQUENCE [LARGE SCALE GENOMIC DNA]</scope>
    <source>
        <strain evidence="15">Wonlab-2016</strain>
    </source>
</reference>
<evidence type="ECO:0000256" key="4">
    <source>
        <dbReference type="ARBA" id="ARBA00022801"/>
    </source>
</evidence>
<evidence type="ECO:0000256" key="9">
    <source>
        <dbReference type="ARBA" id="ARBA00047392"/>
    </source>
</evidence>
<accession>A0ABD0K9B8</accession>
<evidence type="ECO:0000256" key="1">
    <source>
        <dbReference type="ARBA" id="ARBA00004370"/>
    </source>
</evidence>
<evidence type="ECO:0000256" key="8">
    <source>
        <dbReference type="ARBA" id="ARBA00036083"/>
    </source>
</evidence>
<comment type="catalytic activity">
    <reaction evidence="9">
        <text>N-(5Z,8Z,11Z,14Z-eicosatetraenoyl)-1-(9Z-octadecenoyl)-sn-glycero-3-phosphoethanolamine + H2O = N-(5Z,8Z,11Z,14Z-eicosatetraenoyl)-ethanolamine + 1-(9Z-octadecenoyl)-sn-glycero-3-phosphate + H(+)</text>
        <dbReference type="Rhea" id="RHEA:45544"/>
        <dbReference type="ChEBI" id="CHEBI:2700"/>
        <dbReference type="ChEBI" id="CHEBI:15377"/>
        <dbReference type="ChEBI" id="CHEBI:15378"/>
        <dbReference type="ChEBI" id="CHEBI:74544"/>
        <dbReference type="ChEBI" id="CHEBI:85223"/>
    </reaction>
    <physiologicalReaction direction="left-to-right" evidence="9">
        <dbReference type="Rhea" id="RHEA:45545"/>
    </physiologicalReaction>
</comment>
<evidence type="ECO:0000256" key="5">
    <source>
        <dbReference type="ARBA" id="ARBA00022989"/>
    </source>
</evidence>
<comment type="catalytic activity">
    <reaction evidence="8">
        <text>1-O-hexadecyl-sn-glycero-3-phosphocholine + H2O = 1-O-hexadecyl-sn-glycero-3-phosphate + choline + H(+)</text>
        <dbReference type="Rhea" id="RHEA:41143"/>
        <dbReference type="ChEBI" id="CHEBI:15354"/>
        <dbReference type="ChEBI" id="CHEBI:15377"/>
        <dbReference type="ChEBI" id="CHEBI:15378"/>
        <dbReference type="ChEBI" id="CHEBI:64496"/>
        <dbReference type="ChEBI" id="CHEBI:77580"/>
    </reaction>
    <physiologicalReaction direction="left-to-right" evidence="8">
        <dbReference type="Rhea" id="RHEA:41144"/>
    </physiologicalReaction>
</comment>
<dbReference type="InterPro" id="IPR017946">
    <property type="entry name" value="PLC-like_Pdiesterase_TIM-brl"/>
</dbReference>
<keyword evidence="5 13" id="KW-1133">Transmembrane helix</keyword>